<evidence type="ECO:0000256" key="1">
    <source>
        <dbReference type="SAM" id="Phobius"/>
    </source>
</evidence>
<comment type="caution">
    <text evidence="2">The sequence shown here is derived from an EMBL/GenBank/DDBJ whole genome shotgun (WGS) entry which is preliminary data.</text>
</comment>
<reference evidence="2 3" key="1">
    <citation type="submission" date="2016-08" db="EMBL/GenBank/DDBJ databases">
        <title>A Parts List for Fungal Cellulosomes Revealed by Comparative Genomics.</title>
        <authorList>
            <consortium name="DOE Joint Genome Institute"/>
            <person name="Haitjema C.H."/>
            <person name="Gilmore S.P."/>
            <person name="Henske J.K."/>
            <person name="Solomon K.V."/>
            <person name="De Groot R."/>
            <person name="Kuo A."/>
            <person name="Mondo S.J."/>
            <person name="Salamov A.A."/>
            <person name="Labutti K."/>
            <person name="Zhao Z."/>
            <person name="Chiniquy J."/>
            <person name="Barry K."/>
            <person name="Brewer H.M."/>
            <person name="Purvine S.O."/>
            <person name="Wright A.T."/>
            <person name="Boxma B."/>
            <person name="Van Alen T."/>
            <person name="Hackstein J.H."/>
            <person name="Baker S.E."/>
            <person name="Grigoriev I.V."/>
            <person name="O'Malley M.A."/>
        </authorList>
    </citation>
    <scope>NUCLEOTIDE SEQUENCE [LARGE SCALE GENOMIC DNA]</scope>
    <source>
        <strain evidence="2 3">G1</strain>
    </source>
</reference>
<keyword evidence="3" id="KW-1185">Reference proteome</keyword>
<sequence>MSLNNSANKVNNTTTVASVASVVATTTTTILSSITSTVEPTISATQNAVSPTPAKVDAVPQKKSNIFPIVCVVCGLCFVAAVFFYIYATRNKNNEADDSRIMKKSANHSVNHSSGGVSVNSGRLDIRVDKQYSKGSGYNNSIDNLGFSYSEDHSMNNIQSPYSDGNTLVNSGIIDHNGSPKSKKSQVYYPNPLFEHSRPVNRTPTVIRANERDITDEDVNLNILTQEEIQLLKMKQRNNRNNVNMNERMYNRNGNGKTQVVNSGINDISPNVNVAPFNYMSSTTVNPNELFRRESEESSHYSDPLIQNLGPNIKVETKKVEYIQQEQEDPINKLRIKRMNR</sequence>
<dbReference type="Proteomes" id="UP000193920">
    <property type="component" value="Unassembled WGS sequence"/>
</dbReference>
<keyword evidence="1" id="KW-1133">Transmembrane helix</keyword>
<dbReference type="EMBL" id="MCOG01000015">
    <property type="protein sequence ID" value="ORY79159.1"/>
    <property type="molecule type" value="Genomic_DNA"/>
</dbReference>
<proteinExistence type="predicted"/>
<gene>
    <name evidence="2" type="ORF">LY90DRAFT_698157</name>
</gene>
<keyword evidence="1" id="KW-0472">Membrane</keyword>
<accession>A0A1Y2F5M3</accession>
<keyword evidence="1" id="KW-0812">Transmembrane</keyword>
<dbReference type="AlphaFoldDB" id="A0A1Y2F5M3"/>
<name>A0A1Y2F5M3_9FUNG</name>
<dbReference type="OrthoDB" id="10634141at2759"/>
<evidence type="ECO:0000313" key="2">
    <source>
        <dbReference type="EMBL" id="ORY79159.1"/>
    </source>
</evidence>
<protein>
    <submittedName>
        <fullName evidence="2">Uncharacterized protein</fullName>
    </submittedName>
</protein>
<organism evidence="2 3">
    <name type="scientific">Neocallimastix californiae</name>
    <dbReference type="NCBI Taxonomy" id="1754190"/>
    <lineage>
        <taxon>Eukaryota</taxon>
        <taxon>Fungi</taxon>
        <taxon>Fungi incertae sedis</taxon>
        <taxon>Chytridiomycota</taxon>
        <taxon>Chytridiomycota incertae sedis</taxon>
        <taxon>Neocallimastigomycetes</taxon>
        <taxon>Neocallimastigales</taxon>
        <taxon>Neocallimastigaceae</taxon>
        <taxon>Neocallimastix</taxon>
    </lineage>
</organism>
<feature type="transmembrane region" description="Helical" evidence="1">
    <location>
        <begin position="66"/>
        <end position="87"/>
    </location>
</feature>
<evidence type="ECO:0000313" key="3">
    <source>
        <dbReference type="Proteomes" id="UP000193920"/>
    </source>
</evidence>